<gene>
    <name evidence="2" type="ORF">KIW84_033512</name>
</gene>
<keyword evidence="3" id="KW-1185">Reference proteome</keyword>
<evidence type="ECO:0000313" key="3">
    <source>
        <dbReference type="Proteomes" id="UP001058974"/>
    </source>
</evidence>
<feature type="transmembrane region" description="Helical" evidence="1">
    <location>
        <begin position="12"/>
        <end position="31"/>
    </location>
</feature>
<dbReference type="Gramene" id="Psat03G0351200-T1">
    <property type="protein sequence ID" value="KAI5428549.1"/>
    <property type="gene ID" value="KIW84_033512"/>
</dbReference>
<dbReference type="AlphaFoldDB" id="A0A9D4XWT5"/>
<evidence type="ECO:0008006" key="4">
    <source>
        <dbReference type="Google" id="ProtNLM"/>
    </source>
</evidence>
<reference evidence="2 3" key="1">
    <citation type="journal article" date="2022" name="Nat. Genet.">
        <title>Improved pea reference genome and pan-genome highlight genomic features and evolutionary characteristics.</title>
        <authorList>
            <person name="Yang T."/>
            <person name="Liu R."/>
            <person name="Luo Y."/>
            <person name="Hu S."/>
            <person name="Wang D."/>
            <person name="Wang C."/>
            <person name="Pandey M.K."/>
            <person name="Ge S."/>
            <person name="Xu Q."/>
            <person name="Li N."/>
            <person name="Li G."/>
            <person name="Huang Y."/>
            <person name="Saxena R.K."/>
            <person name="Ji Y."/>
            <person name="Li M."/>
            <person name="Yan X."/>
            <person name="He Y."/>
            <person name="Liu Y."/>
            <person name="Wang X."/>
            <person name="Xiang C."/>
            <person name="Varshney R.K."/>
            <person name="Ding H."/>
            <person name="Gao S."/>
            <person name="Zong X."/>
        </authorList>
    </citation>
    <scope>NUCLEOTIDE SEQUENCE [LARGE SCALE GENOMIC DNA]</scope>
    <source>
        <strain evidence="2 3">cv. Zhongwan 6</strain>
    </source>
</reference>
<evidence type="ECO:0000313" key="2">
    <source>
        <dbReference type="EMBL" id="KAI5428549.1"/>
    </source>
</evidence>
<accession>A0A9D4XWT5</accession>
<evidence type="ECO:0000256" key="1">
    <source>
        <dbReference type="SAM" id="Phobius"/>
    </source>
</evidence>
<keyword evidence="1" id="KW-0812">Transmembrane</keyword>
<keyword evidence="1" id="KW-0472">Membrane</keyword>
<keyword evidence="1" id="KW-1133">Transmembrane helix</keyword>
<name>A0A9D4XWT5_PEA</name>
<sequence length="104" mass="12089">MLHRLGFAERWTHWIMMYVTLVHFFVIINIYNVGSIKPRRGLRQGDPVTRYLFILISKGLFALIKGALSRADLHGFQICRGHLVCPICFLLTTVFYFPGLTFSR</sequence>
<comment type="caution">
    <text evidence="2">The sequence shown here is derived from an EMBL/GenBank/DDBJ whole genome shotgun (WGS) entry which is preliminary data.</text>
</comment>
<dbReference type="Proteomes" id="UP001058974">
    <property type="component" value="Chromosome 3"/>
</dbReference>
<protein>
    <recommendedName>
        <fullName evidence="4">Reverse transcriptase</fullName>
    </recommendedName>
</protein>
<organism evidence="2 3">
    <name type="scientific">Pisum sativum</name>
    <name type="common">Garden pea</name>
    <name type="synonym">Lathyrus oleraceus</name>
    <dbReference type="NCBI Taxonomy" id="3888"/>
    <lineage>
        <taxon>Eukaryota</taxon>
        <taxon>Viridiplantae</taxon>
        <taxon>Streptophyta</taxon>
        <taxon>Embryophyta</taxon>
        <taxon>Tracheophyta</taxon>
        <taxon>Spermatophyta</taxon>
        <taxon>Magnoliopsida</taxon>
        <taxon>eudicotyledons</taxon>
        <taxon>Gunneridae</taxon>
        <taxon>Pentapetalae</taxon>
        <taxon>rosids</taxon>
        <taxon>fabids</taxon>
        <taxon>Fabales</taxon>
        <taxon>Fabaceae</taxon>
        <taxon>Papilionoideae</taxon>
        <taxon>50 kb inversion clade</taxon>
        <taxon>NPAAA clade</taxon>
        <taxon>Hologalegina</taxon>
        <taxon>IRL clade</taxon>
        <taxon>Fabeae</taxon>
        <taxon>Lathyrus</taxon>
    </lineage>
</organism>
<feature type="transmembrane region" description="Helical" evidence="1">
    <location>
        <begin position="51"/>
        <end position="68"/>
    </location>
</feature>
<dbReference type="EMBL" id="JAMSHJ010000003">
    <property type="protein sequence ID" value="KAI5428549.1"/>
    <property type="molecule type" value="Genomic_DNA"/>
</dbReference>
<feature type="transmembrane region" description="Helical" evidence="1">
    <location>
        <begin position="80"/>
        <end position="98"/>
    </location>
</feature>
<proteinExistence type="predicted"/>